<reference evidence="3 4" key="1">
    <citation type="submission" date="2020-09" db="EMBL/GenBank/DDBJ databases">
        <title>Novel species in genus Gordonia.</title>
        <authorList>
            <person name="Zhang G."/>
        </authorList>
    </citation>
    <scope>NUCLEOTIDE SEQUENCE [LARGE SCALE GENOMIC DNA]</scope>
    <source>
        <strain evidence="3 4">ON-33</strain>
    </source>
</reference>
<organism evidence="3 4">
    <name type="scientific">Gordonia hankookensis</name>
    <dbReference type="NCBI Taxonomy" id="589403"/>
    <lineage>
        <taxon>Bacteria</taxon>
        <taxon>Bacillati</taxon>
        <taxon>Actinomycetota</taxon>
        <taxon>Actinomycetes</taxon>
        <taxon>Mycobacteriales</taxon>
        <taxon>Gordoniaceae</taxon>
        <taxon>Gordonia</taxon>
    </lineage>
</organism>
<dbReference type="Gene3D" id="3.90.420.10">
    <property type="entry name" value="Oxidoreductase, molybdopterin-binding domain"/>
    <property type="match status" value="1"/>
</dbReference>
<dbReference type="Pfam" id="PF00174">
    <property type="entry name" value="Oxidored_molyb"/>
    <property type="match status" value="1"/>
</dbReference>
<evidence type="ECO:0000256" key="1">
    <source>
        <dbReference type="SAM" id="Phobius"/>
    </source>
</evidence>
<dbReference type="RefSeq" id="WP_190265689.1">
    <property type="nucleotide sequence ID" value="NZ_BAABAD010000003.1"/>
</dbReference>
<dbReference type="SUPFAM" id="SSF56524">
    <property type="entry name" value="Oxidoreductase molybdopterin-binding domain"/>
    <property type="match status" value="1"/>
</dbReference>
<evidence type="ECO:0000313" key="4">
    <source>
        <dbReference type="Proteomes" id="UP000602395"/>
    </source>
</evidence>
<keyword evidence="1" id="KW-0472">Membrane</keyword>
<evidence type="ECO:0000259" key="2">
    <source>
        <dbReference type="Pfam" id="PF00174"/>
    </source>
</evidence>
<keyword evidence="1" id="KW-1133">Transmembrane helix</keyword>
<dbReference type="Proteomes" id="UP000602395">
    <property type="component" value="Unassembled WGS sequence"/>
</dbReference>
<feature type="transmembrane region" description="Helical" evidence="1">
    <location>
        <begin position="188"/>
        <end position="206"/>
    </location>
</feature>
<comment type="caution">
    <text evidence="3">The sequence shown here is derived from an EMBL/GenBank/DDBJ whole genome shotgun (WGS) entry which is preliminary data.</text>
</comment>
<dbReference type="EMBL" id="JACWMS010000001">
    <property type="protein sequence ID" value="MBD1318562.1"/>
    <property type="molecule type" value="Genomic_DNA"/>
</dbReference>
<name>A0ABR7W6W5_9ACTN</name>
<dbReference type="PANTHER" id="PTHR43032">
    <property type="entry name" value="PROTEIN-METHIONINE-SULFOXIDE REDUCTASE"/>
    <property type="match status" value="1"/>
</dbReference>
<feature type="transmembrane region" description="Helical" evidence="1">
    <location>
        <begin position="106"/>
        <end position="128"/>
    </location>
</feature>
<feature type="transmembrane region" description="Helical" evidence="1">
    <location>
        <begin position="21"/>
        <end position="43"/>
    </location>
</feature>
<protein>
    <submittedName>
        <fullName evidence="3">Molybdopterin-dependent oxidoreductase</fullName>
    </submittedName>
</protein>
<keyword evidence="4" id="KW-1185">Reference proteome</keyword>
<gene>
    <name evidence="3" type="ORF">IDF66_03115</name>
</gene>
<feature type="domain" description="Oxidoreductase molybdopterin-binding" evidence="2">
    <location>
        <begin position="244"/>
        <end position="377"/>
    </location>
</feature>
<dbReference type="InterPro" id="IPR000572">
    <property type="entry name" value="OxRdtase_Mopterin-bd_dom"/>
</dbReference>
<sequence length="377" mass="40379">MTSAVETDESEGERRARATRVGLALATCFATCFVTGLLSHWIQHPPGWFAWPSTPVWLYRTTQGVHVLSGIAAIPLLLIKLGVVYRKLFERPLIGSPVRLIERLSIAVLVSASIFQLLTGLLNIAQWYPWRFFFTTTHHAMAYIVIGALLVHVAVKLPIIRVALGEAEPEQTVDDNGRRRPGGLDRRTVLLGAGGAVAVAVVAFAGQTVPALRRVAVFAPRSGAGPAGLPVNRTAEQAQVTVAATSDSYRLAVSGPAGDVSWDLAALRALPQHTESLPITCVEGWSADAVWSGVRLRDLVRAVGGTVGAPVRVISLERGPYAVSTVPSSHAADPRTLLALRLHGADLDIDHGFPVRLIAPNLPGVMQTKWVGRIEVS</sequence>
<dbReference type="InterPro" id="IPR036374">
    <property type="entry name" value="OxRdtase_Mopterin-bd_sf"/>
</dbReference>
<feature type="transmembrane region" description="Helical" evidence="1">
    <location>
        <begin position="140"/>
        <end position="159"/>
    </location>
</feature>
<dbReference type="PRINTS" id="PR00407">
    <property type="entry name" value="EUMOPTERIN"/>
</dbReference>
<accession>A0ABR7W6W5</accession>
<dbReference type="PANTHER" id="PTHR43032:SF2">
    <property type="entry name" value="BLL0505 PROTEIN"/>
    <property type="match status" value="1"/>
</dbReference>
<proteinExistence type="predicted"/>
<keyword evidence="1" id="KW-0812">Transmembrane</keyword>
<dbReference type="CDD" id="cd00321">
    <property type="entry name" value="SO_family_Moco"/>
    <property type="match status" value="1"/>
</dbReference>
<dbReference type="InterPro" id="IPR008335">
    <property type="entry name" value="Mopterin_OxRdtase_euk"/>
</dbReference>
<feature type="transmembrane region" description="Helical" evidence="1">
    <location>
        <begin position="63"/>
        <end position="85"/>
    </location>
</feature>
<evidence type="ECO:0000313" key="3">
    <source>
        <dbReference type="EMBL" id="MBD1318562.1"/>
    </source>
</evidence>